<dbReference type="InterPro" id="IPR029033">
    <property type="entry name" value="His_PPase_superfam"/>
</dbReference>
<name>A0ABT1NF86_9FIRM</name>
<gene>
    <name evidence="3" type="ORF">LJD61_10190</name>
</gene>
<dbReference type="EMBL" id="JAJEKE010000008">
    <property type="protein sequence ID" value="MCQ1529910.1"/>
    <property type="molecule type" value="Genomic_DNA"/>
</dbReference>
<evidence type="ECO:0000313" key="3">
    <source>
        <dbReference type="EMBL" id="MCQ1529910.1"/>
    </source>
</evidence>
<dbReference type="PANTHER" id="PTHR48100:SF1">
    <property type="entry name" value="HISTIDINE PHOSPHATASE FAMILY PROTEIN-RELATED"/>
    <property type="match status" value="1"/>
</dbReference>
<dbReference type="InterPro" id="IPR013078">
    <property type="entry name" value="His_Pase_superF_clade-1"/>
</dbReference>
<accession>A0ABT1NF86</accession>
<dbReference type="Proteomes" id="UP001651880">
    <property type="component" value="Unassembled WGS sequence"/>
</dbReference>
<dbReference type="InterPro" id="IPR050275">
    <property type="entry name" value="PGM_Phosphatase"/>
</dbReference>
<proteinExistence type="predicted"/>
<dbReference type="PANTHER" id="PTHR48100">
    <property type="entry name" value="BROAD-SPECIFICITY PHOSPHATASE YOR283W-RELATED"/>
    <property type="match status" value="1"/>
</dbReference>
<keyword evidence="2" id="KW-0413">Isomerase</keyword>
<reference evidence="3 4" key="1">
    <citation type="submission" date="2021-10" db="EMBL/GenBank/DDBJ databases">
        <title>Lutispora strain m25 sp. nov., a thermophilic, non-spore-forming bacterium isolated from a lab-scale methanogenic bioreactor digesting anaerobic sludge.</title>
        <authorList>
            <person name="El Houari A."/>
            <person name="Mcdonald J."/>
        </authorList>
    </citation>
    <scope>NUCLEOTIDE SEQUENCE [LARGE SCALE GENOMIC DNA]</scope>
    <source>
        <strain evidence="4">m25</strain>
    </source>
</reference>
<dbReference type="InterPro" id="IPR001345">
    <property type="entry name" value="PG/BPGM_mutase_AS"/>
</dbReference>
<dbReference type="Pfam" id="PF00300">
    <property type="entry name" value="His_Phos_1"/>
    <property type="match status" value="1"/>
</dbReference>
<keyword evidence="1" id="KW-0324">Glycolysis</keyword>
<keyword evidence="4" id="KW-1185">Reference proteome</keyword>
<dbReference type="PROSITE" id="PS00175">
    <property type="entry name" value="PG_MUTASE"/>
    <property type="match status" value="1"/>
</dbReference>
<dbReference type="SUPFAM" id="SSF53254">
    <property type="entry name" value="Phosphoglycerate mutase-like"/>
    <property type="match status" value="1"/>
</dbReference>
<dbReference type="Gene3D" id="3.40.50.1240">
    <property type="entry name" value="Phosphoglycerate mutase-like"/>
    <property type="match status" value="1"/>
</dbReference>
<comment type="caution">
    <text evidence="3">The sequence shown here is derived from an EMBL/GenBank/DDBJ whole genome shotgun (WGS) entry which is preliminary data.</text>
</comment>
<dbReference type="CDD" id="cd07067">
    <property type="entry name" value="HP_PGM_like"/>
    <property type="match status" value="1"/>
</dbReference>
<evidence type="ECO:0000256" key="1">
    <source>
        <dbReference type="ARBA" id="ARBA00023152"/>
    </source>
</evidence>
<dbReference type="SMART" id="SM00855">
    <property type="entry name" value="PGAM"/>
    <property type="match status" value="1"/>
</dbReference>
<evidence type="ECO:0000313" key="4">
    <source>
        <dbReference type="Proteomes" id="UP001651880"/>
    </source>
</evidence>
<dbReference type="RefSeq" id="WP_255227431.1">
    <property type="nucleotide sequence ID" value="NZ_JAJEKE010000008.1"/>
</dbReference>
<protein>
    <submittedName>
        <fullName evidence="3">Histidine phosphatase family protein</fullName>
    </submittedName>
</protein>
<organism evidence="3 4">
    <name type="scientific">Lutispora saccharofermentans</name>
    <dbReference type="NCBI Taxonomy" id="3024236"/>
    <lineage>
        <taxon>Bacteria</taxon>
        <taxon>Bacillati</taxon>
        <taxon>Bacillota</taxon>
        <taxon>Clostridia</taxon>
        <taxon>Lutisporales</taxon>
        <taxon>Lutisporaceae</taxon>
        <taxon>Lutispora</taxon>
    </lineage>
</organism>
<evidence type="ECO:0000256" key="2">
    <source>
        <dbReference type="ARBA" id="ARBA00023235"/>
    </source>
</evidence>
<sequence length="221" mass="25863">MRLYLTRHGQTVWNIERRLQGWNDSELSEKGISNARALRERLADIDFYEVYSSPIGRTMKTAEIVSGLEADKIIQDENLREIHLGSWEGRLTDEIELEYPEEYSAFRCSPHLYKRSDAESYYDVQKRALISVNNVIKKHGNTDRNILFVTHTVTLKTIMAYFEDREFARLWDPPFIYDTSLSMVEIKNGTGTIVMHGDISHFSDLKGYEFVKDNHFIKKDE</sequence>